<feature type="transmembrane region" description="Helical" evidence="14">
    <location>
        <begin position="176"/>
        <end position="196"/>
    </location>
</feature>
<dbReference type="PANTHER" id="PTHR45436:SF5">
    <property type="entry name" value="SENSOR HISTIDINE KINASE TRCS"/>
    <property type="match status" value="1"/>
</dbReference>
<dbReference type="SMART" id="SM00388">
    <property type="entry name" value="HisKA"/>
    <property type="match status" value="1"/>
</dbReference>
<dbReference type="Gene3D" id="1.10.287.130">
    <property type="match status" value="1"/>
</dbReference>
<dbReference type="SMART" id="SM00387">
    <property type="entry name" value="HATPase_c"/>
    <property type="match status" value="1"/>
</dbReference>
<dbReference type="InterPro" id="IPR005467">
    <property type="entry name" value="His_kinase_dom"/>
</dbReference>
<dbReference type="SUPFAM" id="SSF158472">
    <property type="entry name" value="HAMP domain-like"/>
    <property type="match status" value="1"/>
</dbReference>
<evidence type="ECO:0000259" key="16">
    <source>
        <dbReference type="PROSITE" id="PS50885"/>
    </source>
</evidence>
<feature type="domain" description="Histidine kinase" evidence="15">
    <location>
        <begin position="267"/>
        <end position="495"/>
    </location>
</feature>
<organism evidence="17 18">
    <name type="scientific">Paenibacillus gyeongsangnamensis</name>
    <dbReference type="NCBI Taxonomy" id="3388067"/>
    <lineage>
        <taxon>Bacteria</taxon>
        <taxon>Bacillati</taxon>
        <taxon>Bacillota</taxon>
        <taxon>Bacilli</taxon>
        <taxon>Bacillales</taxon>
        <taxon>Paenibacillaceae</taxon>
        <taxon>Paenibacillus</taxon>
    </lineage>
</organism>
<dbReference type="GO" id="GO:0016301">
    <property type="term" value="F:kinase activity"/>
    <property type="evidence" value="ECO:0007669"/>
    <property type="project" value="UniProtKB-KW"/>
</dbReference>
<keyword evidence="6" id="KW-0808">Transferase</keyword>
<keyword evidence="4" id="KW-1003">Cell membrane</keyword>
<feature type="transmembrane region" description="Helical" evidence="14">
    <location>
        <begin position="12"/>
        <end position="34"/>
    </location>
</feature>
<keyword evidence="10" id="KW-0067">ATP-binding</keyword>
<evidence type="ECO:0000256" key="4">
    <source>
        <dbReference type="ARBA" id="ARBA00022475"/>
    </source>
</evidence>
<name>A0ABT4QII6_9BACL</name>
<dbReference type="SUPFAM" id="SSF55874">
    <property type="entry name" value="ATPase domain of HSP90 chaperone/DNA topoisomerase II/histidine kinase"/>
    <property type="match status" value="1"/>
</dbReference>
<evidence type="ECO:0000256" key="5">
    <source>
        <dbReference type="ARBA" id="ARBA00022553"/>
    </source>
</evidence>
<dbReference type="Pfam" id="PF00672">
    <property type="entry name" value="HAMP"/>
    <property type="match status" value="1"/>
</dbReference>
<keyword evidence="7 14" id="KW-0812">Transmembrane</keyword>
<dbReference type="InterPro" id="IPR003661">
    <property type="entry name" value="HisK_dim/P_dom"/>
</dbReference>
<keyword evidence="13 14" id="KW-0472">Membrane</keyword>
<evidence type="ECO:0000256" key="10">
    <source>
        <dbReference type="ARBA" id="ARBA00022840"/>
    </source>
</evidence>
<evidence type="ECO:0000313" key="17">
    <source>
        <dbReference type="EMBL" id="MCZ8516516.1"/>
    </source>
</evidence>
<keyword evidence="8" id="KW-0547">Nucleotide-binding</keyword>
<evidence type="ECO:0000256" key="13">
    <source>
        <dbReference type="ARBA" id="ARBA00023136"/>
    </source>
</evidence>
<comment type="subcellular location">
    <subcellularLocation>
        <location evidence="2">Cell membrane</location>
        <topology evidence="2">Multi-pass membrane protein</topology>
    </subcellularLocation>
</comment>
<keyword evidence="12" id="KW-0902">Two-component regulatory system</keyword>
<accession>A0ABT4QII6</accession>
<dbReference type="CDD" id="cd06225">
    <property type="entry name" value="HAMP"/>
    <property type="match status" value="1"/>
</dbReference>
<keyword evidence="5" id="KW-0597">Phosphoprotein</keyword>
<comment type="catalytic activity">
    <reaction evidence="1">
        <text>ATP + protein L-histidine = ADP + protein N-phospho-L-histidine.</text>
        <dbReference type="EC" id="2.7.13.3"/>
    </reaction>
</comment>
<keyword evidence="11 14" id="KW-1133">Transmembrane helix</keyword>
<dbReference type="PROSITE" id="PS50885">
    <property type="entry name" value="HAMP"/>
    <property type="match status" value="1"/>
</dbReference>
<dbReference type="PROSITE" id="PS50109">
    <property type="entry name" value="HIS_KIN"/>
    <property type="match status" value="1"/>
</dbReference>
<dbReference type="Gene3D" id="3.30.565.10">
    <property type="entry name" value="Histidine kinase-like ATPase, C-terminal domain"/>
    <property type="match status" value="1"/>
</dbReference>
<sequence length="515" mass="58340">MSVRLRLTMWYTGILSATLLLLGLGLYLFTHFIYYESLKTDLKEQADLIDKWISPRPTVSLDGSMSFNFNIPGRDMLRSSNMFFQIVNLSNNTVQRSPNAKDADIQFPNLTQQKIQQILENDSAFDEVKIQNLNFMIYNKPIIIQELPSGNVKVLGMIQAGIFLEQYDRIFVLLRWILWISGALAVSLAASVGWFLSRKAFRPIEQVIFATNQIEKGADLDRRIEYYGPRDEIGQLTETINGMLGRLQDAYAEQEEAYGAQRRFVSDASHELRTPLTTIRGNVDLLEKMWKQTALQAGPEAKEAMHLELSLEAMRDIAGEAERMSRLVNDLLSLARADAGFKMEKTEVELRPLMEEVARKAQMLPRSTEWLTSDFAGLEGVKVYGNSDYLQQLLFIFIENAFKYTDSGYVRLDSFLHNGQVGIRIEDTGIGMDKEEIPHIFDRFYRADPSRGKKSGTGLGLSIAKWIIDEHNGSIEVKTIKDVGTTFVIWLPTAAMQNELPVTAEGHSLPDGNQV</sequence>
<reference evidence="17 18" key="1">
    <citation type="submission" date="2022-12" db="EMBL/GenBank/DDBJ databases">
        <title>Draft genome sequence of Paenibacillus sp. dW9.</title>
        <authorList>
            <person name="Choi E.-W."/>
            <person name="Kim D.-U."/>
        </authorList>
    </citation>
    <scope>NUCLEOTIDE SEQUENCE [LARGE SCALE GENOMIC DNA]</scope>
    <source>
        <strain evidence="18">dW9</strain>
    </source>
</reference>
<dbReference type="InterPro" id="IPR003660">
    <property type="entry name" value="HAMP_dom"/>
</dbReference>
<keyword evidence="9 17" id="KW-0418">Kinase</keyword>
<dbReference type="PRINTS" id="PR00344">
    <property type="entry name" value="BCTRLSENSOR"/>
</dbReference>
<evidence type="ECO:0000256" key="14">
    <source>
        <dbReference type="SAM" id="Phobius"/>
    </source>
</evidence>
<proteinExistence type="predicted"/>
<gene>
    <name evidence="17" type="ORF">O9H85_29835</name>
</gene>
<comment type="caution">
    <text evidence="17">The sequence shown here is derived from an EMBL/GenBank/DDBJ whole genome shotgun (WGS) entry which is preliminary data.</text>
</comment>
<dbReference type="PANTHER" id="PTHR45436">
    <property type="entry name" value="SENSOR HISTIDINE KINASE YKOH"/>
    <property type="match status" value="1"/>
</dbReference>
<evidence type="ECO:0000313" key="18">
    <source>
        <dbReference type="Proteomes" id="UP001527882"/>
    </source>
</evidence>
<dbReference type="CDD" id="cd00082">
    <property type="entry name" value="HisKA"/>
    <property type="match status" value="1"/>
</dbReference>
<dbReference type="EMBL" id="JAQAGZ010000024">
    <property type="protein sequence ID" value="MCZ8516516.1"/>
    <property type="molecule type" value="Genomic_DNA"/>
</dbReference>
<dbReference type="Gene3D" id="6.10.340.10">
    <property type="match status" value="1"/>
</dbReference>
<dbReference type="Pfam" id="PF00512">
    <property type="entry name" value="HisKA"/>
    <property type="match status" value="1"/>
</dbReference>
<dbReference type="InterPro" id="IPR036097">
    <property type="entry name" value="HisK_dim/P_sf"/>
</dbReference>
<evidence type="ECO:0000259" key="15">
    <source>
        <dbReference type="PROSITE" id="PS50109"/>
    </source>
</evidence>
<evidence type="ECO:0000256" key="9">
    <source>
        <dbReference type="ARBA" id="ARBA00022777"/>
    </source>
</evidence>
<dbReference type="RefSeq" id="WP_269885052.1">
    <property type="nucleotide sequence ID" value="NZ_JAQAGZ010000024.1"/>
</dbReference>
<dbReference type="CDD" id="cd00075">
    <property type="entry name" value="HATPase"/>
    <property type="match status" value="1"/>
</dbReference>
<evidence type="ECO:0000256" key="1">
    <source>
        <dbReference type="ARBA" id="ARBA00000085"/>
    </source>
</evidence>
<dbReference type="InterPro" id="IPR004358">
    <property type="entry name" value="Sig_transdc_His_kin-like_C"/>
</dbReference>
<dbReference type="InterPro" id="IPR036890">
    <property type="entry name" value="HATPase_C_sf"/>
</dbReference>
<evidence type="ECO:0000256" key="11">
    <source>
        <dbReference type="ARBA" id="ARBA00022989"/>
    </source>
</evidence>
<protein>
    <recommendedName>
        <fullName evidence="3">histidine kinase</fullName>
        <ecNumber evidence="3">2.7.13.3</ecNumber>
    </recommendedName>
</protein>
<dbReference type="InterPro" id="IPR050428">
    <property type="entry name" value="TCS_sensor_his_kinase"/>
</dbReference>
<dbReference type="InterPro" id="IPR003594">
    <property type="entry name" value="HATPase_dom"/>
</dbReference>
<dbReference type="Pfam" id="PF02518">
    <property type="entry name" value="HATPase_c"/>
    <property type="match status" value="1"/>
</dbReference>
<dbReference type="SUPFAM" id="SSF47384">
    <property type="entry name" value="Homodimeric domain of signal transducing histidine kinase"/>
    <property type="match status" value="1"/>
</dbReference>
<evidence type="ECO:0000256" key="8">
    <source>
        <dbReference type="ARBA" id="ARBA00022741"/>
    </source>
</evidence>
<dbReference type="SMART" id="SM00304">
    <property type="entry name" value="HAMP"/>
    <property type="match status" value="1"/>
</dbReference>
<keyword evidence="18" id="KW-1185">Reference proteome</keyword>
<dbReference type="EC" id="2.7.13.3" evidence="3"/>
<dbReference type="Proteomes" id="UP001527882">
    <property type="component" value="Unassembled WGS sequence"/>
</dbReference>
<evidence type="ECO:0000256" key="3">
    <source>
        <dbReference type="ARBA" id="ARBA00012438"/>
    </source>
</evidence>
<evidence type="ECO:0000256" key="6">
    <source>
        <dbReference type="ARBA" id="ARBA00022679"/>
    </source>
</evidence>
<evidence type="ECO:0000256" key="7">
    <source>
        <dbReference type="ARBA" id="ARBA00022692"/>
    </source>
</evidence>
<evidence type="ECO:0000256" key="2">
    <source>
        <dbReference type="ARBA" id="ARBA00004651"/>
    </source>
</evidence>
<feature type="domain" description="HAMP" evidence="16">
    <location>
        <begin position="198"/>
        <end position="252"/>
    </location>
</feature>
<evidence type="ECO:0000256" key="12">
    <source>
        <dbReference type="ARBA" id="ARBA00023012"/>
    </source>
</evidence>